<dbReference type="Proteomes" id="UP000321578">
    <property type="component" value="Unassembled WGS sequence"/>
</dbReference>
<organism evidence="2 3">
    <name type="scientific">Subsaximicrobium wynnwilliamsii</name>
    <dbReference type="NCBI Taxonomy" id="291179"/>
    <lineage>
        <taxon>Bacteria</taxon>
        <taxon>Pseudomonadati</taxon>
        <taxon>Bacteroidota</taxon>
        <taxon>Flavobacteriia</taxon>
        <taxon>Flavobacteriales</taxon>
        <taxon>Flavobacteriaceae</taxon>
        <taxon>Subsaximicrobium</taxon>
    </lineage>
</organism>
<keyword evidence="1" id="KW-0812">Transmembrane</keyword>
<keyword evidence="1" id="KW-0472">Membrane</keyword>
<feature type="transmembrane region" description="Helical" evidence="1">
    <location>
        <begin position="116"/>
        <end position="136"/>
    </location>
</feature>
<protein>
    <submittedName>
        <fullName evidence="2">Uncharacterized protein</fullName>
    </submittedName>
</protein>
<dbReference type="OrthoDB" id="1437066at2"/>
<feature type="transmembrane region" description="Helical" evidence="1">
    <location>
        <begin position="6"/>
        <end position="22"/>
    </location>
</feature>
<evidence type="ECO:0000313" key="3">
    <source>
        <dbReference type="Proteomes" id="UP000321578"/>
    </source>
</evidence>
<sequence>MDSSLIGIGIALGISFFILYTRKKKWMTEKIVWLICIGLLAFGLFGFLYSESEFRSDRIMYFGFCVPIIYWISDRIFKRISENIHQRDFILFLRYSDEINDGFGAKNPQVKGSDKLFSFGLLTIIVVTLLIGIGTIK</sequence>
<keyword evidence="1" id="KW-1133">Transmembrane helix</keyword>
<dbReference type="EMBL" id="VORO01000060">
    <property type="protein sequence ID" value="TXD86438.1"/>
    <property type="molecule type" value="Genomic_DNA"/>
</dbReference>
<keyword evidence="3" id="KW-1185">Reference proteome</keyword>
<evidence type="ECO:0000256" key="1">
    <source>
        <dbReference type="SAM" id="Phobius"/>
    </source>
</evidence>
<feature type="transmembrane region" description="Helical" evidence="1">
    <location>
        <begin position="61"/>
        <end position="77"/>
    </location>
</feature>
<dbReference type="RefSeq" id="WP_147088510.1">
    <property type="nucleotide sequence ID" value="NZ_VORM01000059.1"/>
</dbReference>
<name>A0A5C6ZBQ7_9FLAO</name>
<gene>
    <name evidence="2" type="ORF">ESY86_20195</name>
</gene>
<proteinExistence type="predicted"/>
<reference evidence="2 3" key="1">
    <citation type="submission" date="2019-08" db="EMBL/GenBank/DDBJ databases">
        <title>Genomes of Subsaximicrobium wynnwilliamsii strains.</title>
        <authorList>
            <person name="Bowman J.P."/>
        </authorList>
    </citation>
    <scope>NUCLEOTIDE SEQUENCE [LARGE SCALE GENOMIC DNA]</scope>
    <source>
        <strain evidence="2 3">2-80-2</strain>
    </source>
</reference>
<evidence type="ECO:0000313" key="2">
    <source>
        <dbReference type="EMBL" id="TXD86438.1"/>
    </source>
</evidence>
<accession>A0A5C6ZBQ7</accession>
<comment type="caution">
    <text evidence="2">The sequence shown here is derived from an EMBL/GenBank/DDBJ whole genome shotgun (WGS) entry which is preliminary data.</text>
</comment>
<feature type="transmembrane region" description="Helical" evidence="1">
    <location>
        <begin position="31"/>
        <end position="49"/>
    </location>
</feature>
<dbReference type="AlphaFoldDB" id="A0A5C6ZBQ7"/>